<dbReference type="PANTHER" id="PTHR30477:SF23">
    <property type="entry name" value="HIGH-AFFINITY ZINC UPTAKE SYSTEM MEMBRANE PROTEIN ZNUB"/>
    <property type="match status" value="1"/>
</dbReference>
<protein>
    <recommendedName>
        <fullName evidence="12">High-affinity zinc uptake system membrane protein ZnuB</fullName>
    </recommendedName>
</protein>
<dbReference type="EMBL" id="JAPMOU010000030">
    <property type="protein sequence ID" value="MDE1464186.1"/>
    <property type="molecule type" value="Genomic_DNA"/>
</dbReference>
<dbReference type="Gene3D" id="1.10.3470.10">
    <property type="entry name" value="ABC transporter involved in vitamin B12 uptake, BtuC"/>
    <property type="match status" value="1"/>
</dbReference>
<proteinExistence type="inferred from homology"/>
<evidence type="ECO:0000256" key="9">
    <source>
        <dbReference type="ARBA" id="ARBA00022989"/>
    </source>
</evidence>
<dbReference type="InterPro" id="IPR001626">
    <property type="entry name" value="ABC_TroCD"/>
</dbReference>
<keyword evidence="5" id="KW-1003">Cell membrane</keyword>
<sequence>MVDFFWLLSDALLAGIGVAIVAGPLGSFIVWRRMAYFGDTLAHSALLGVALGFLLQVNLTLAVIIVCLLLAILLVSLQQKQMIASDTLLGILAHTSLSLGLVTISLMDSTEISDNLMGYLFGELLAATKTDIIWIMAGGALVLVVLYFLWKPFLAITVDEDLAKVEGLPVTWLRLALMLLIALVIAVAMKIVGMLLITSLMIIPAATAQRFAKTPEWMAVGASLIGSLAVLSGLLFSYHWDTQTSPTIVVCAGALFLLSMVMPTLSQLFKKNLKRAD</sequence>
<evidence type="ECO:0000256" key="3">
    <source>
        <dbReference type="ARBA" id="ARBA00008034"/>
    </source>
</evidence>
<feature type="transmembrane region" description="Helical" evidence="14">
    <location>
        <begin position="217"/>
        <end position="240"/>
    </location>
</feature>
<comment type="function">
    <text evidence="1">Involved in the high-affinity zinc uptake transport system.</text>
</comment>
<evidence type="ECO:0000313" key="15">
    <source>
        <dbReference type="EMBL" id="MDE1464186.1"/>
    </source>
</evidence>
<evidence type="ECO:0000256" key="1">
    <source>
        <dbReference type="ARBA" id="ARBA00002313"/>
    </source>
</evidence>
<reference evidence="15 16" key="1">
    <citation type="submission" date="2022-11" db="EMBL/GenBank/DDBJ databases">
        <title>Spartinivicinus poritis sp. nov., isolated from scleractinian coral Porites lutea.</title>
        <authorList>
            <person name="Zhang G."/>
            <person name="Cai L."/>
            <person name="Wei Q."/>
        </authorList>
    </citation>
    <scope>NUCLEOTIDE SEQUENCE [LARGE SCALE GENOMIC DNA]</scope>
    <source>
        <strain evidence="15 16">A2-2</strain>
    </source>
</reference>
<keyword evidence="4 13" id="KW-0813">Transport</keyword>
<dbReference type="CDD" id="cd06550">
    <property type="entry name" value="TM_ABC_iron-siderophores_like"/>
    <property type="match status" value="1"/>
</dbReference>
<dbReference type="Pfam" id="PF00950">
    <property type="entry name" value="ABC-3"/>
    <property type="match status" value="1"/>
</dbReference>
<keyword evidence="16" id="KW-1185">Reference proteome</keyword>
<feature type="transmembrane region" description="Helical" evidence="14">
    <location>
        <begin position="12"/>
        <end position="31"/>
    </location>
</feature>
<comment type="similarity">
    <text evidence="3 13">Belongs to the ABC-3 integral membrane protein family.</text>
</comment>
<keyword evidence="8" id="KW-0864">Zinc transport</keyword>
<evidence type="ECO:0000256" key="4">
    <source>
        <dbReference type="ARBA" id="ARBA00022448"/>
    </source>
</evidence>
<evidence type="ECO:0000256" key="12">
    <source>
        <dbReference type="ARBA" id="ARBA00040080"/>
    </source>
</evidence>
<dbReference type="RefSeq" id="WP_274690516.1">
    <property type="nucleotide sequence ID" value="NZ_JAPMOU010000030.1"/>
</dbReference>
<evidence type="ECO:0000256" key="8">
    <source>
        <dbReference type="ARBA" id="ARBA00022906"/>
    </source>
</evidence>
<feature type="transmembrane region" description="Helical" evidence="14">
    <location>
        <begin position="43"/>
        <end position="76"/>
    </location>
</feature>
<keyword evidence="10" id="KW-0406">Ion transport</keyword>
<keyword evidence="9 14" id="KW-1133">Transmembrane helix</keyword>
<keyword evidence="11 14" id="KW-0472">Membrane</keyword>
<feature type="transmembrane region" description="Helical" evidence="14">
    <location>
        <begin position="88"/>
        <end position="107"/>
    </location>
</feature>
<evidence type="ECO:0000256" key="13">
    <source>
        <dbReference type="RuleBase" id="RU003943"/>
    </source>
</evidence>
<evidence type="ECO:0000256" key="7">
    <source>
        <dbReference type="ARBA" id="ARBA00022833"/>
    </source>
</evidence>
<dbReference type="PANTHER" id="PTHR30477">
    <property type="entry name" value="ABC-TRANSPORTER METAL-BINDING PROTEIN"/>
    <property type="match status" value="1"/>
</dbReference>
<name>A0ABT5UCT2_9GAMM</name>
<keyword evidence="6 13" id="KW-0812">Transmembrane</keyword>
<dbReference type="InterPro" id="IPR037294">
    <property type="entry name" value="ABC_BtuC-like"/>
</dbReference>
<comment type="caution">
    <text evidence="15">The sequence shown here is derived from an EMBL/GenBank/DDBJ whole genome shotgun (WGS) entry which is preliminary data.</text>
</comment>
<evidence type="ECO:0000256" key="5">
    <source>
        <dbReference type="ARBA" id="ARBA00022475"/>
    </source>
</evidence>
<feature type="transmembrane region" description="Helical" evidence="14">
    <location>
        <begin position="246"/>
        <end position="265"/>
    </location>
</feature>
<dbReference type="NCBIfam" id="NF007089">
    <property type="entry name" value="PRK09543.1"/>
    <property type="match status" value="1"/>
</dbReference>
<dbReference type="Proteomes" id="UP001528823">
    <property type="component" value="Unassembled WGS sequence"/>
</dbReference>
<dbReference type="SUPFAM" id="SSF81345">
    <property type="entry name" value="ABC transporter involved in vitamin B12 uptake, BtuC"/>
    <property type="match status" value="1"/>
</dbReference>
<evidence type="ECO:0000256" key="14">
    <source>
        <dbReference type="SAM" id="Phobius"/>
    </source>
</evidence>
<evidence type="ECO:0000313" key="16">
    <source>
        <dbReference type="Proteomes" id="UP001528823"/>
    </source>
</evidence>
<gene>
    <name evidence="15" type="primary">znuB</name>
    <name evidence="15" type="ORF">ORQ98_19700</name>
</gene>
<accession>A0ABT5UCT2</accession>
<evidence type="ECO:0000256" key="2">
    <source>
        <dbReference type="ARBA" id="ARBA00004651"/>
    </source>
</evidence>
<feature type="transmembrane region" description="Helical" evidence="14">
    <location>
        <begin position="170"/>
        <end position="197"/>
    </location>
</feature>
<comment type="subcellular location">
    <subcellularLocation>
        <location evidence="2 13">Cell membrane</location>
        <topology evidence="2 13">Multi-pass membrane protein</topology>
    </subcellularLocation>
</comment>
<evidence type="ECO:0000256" key="6">
    <source>
        <dbReference type="ARBA" id="ARBA00022692"/>
    </source>
</evidence>
<keyword evidence="7" id="KW-0862">Zinc</keyword>
<evidence type="ECO:0000256" key="10">
    <source>
        <dbReference type="ARBA" id="ARBA00023065"/>
    </source>
</evidence>
<evidence type="ECO:0000256" key="11">
    <source>
        <dbReference type="ARBA" id="ARBA00023136"/>
    </source>
</evidence>
<organism evidence="15 16">
    <name type="scientific">Spartinivicinus poritis</name>
    <dbReference type="NCBI Taxonomy" id="2994640"/>
    <lineage>
        <taxon>Bacteria</taxon>
        <taxon>Pseudomonadati</taxon>
        <taxon>Pseudomonadota</taxon>
        <taxon>Gammaproteobacteria</taxon>
        <taxon>Oceanospirillales</taxon>
        <taxon>Zooshikellaceae</taxon>
        <taxon>Spartinivicinus</taxon>
    </lineage>
</organism>
<feature type="transmembrane region" description="Helical" evidence="14">
    <location>
        <begin position="132"/>
        <end position="150"/>
    </location>
</feature>